<accession>A0A1M6L0M6</accession>
<proteinExistence type="predicted"/>
<evidence type="ECO:0000313" key="2">
    <source>
        <dbReference type="Proteomes" id="UP000184050"/>
    </source>
</evidence>
<gene>
    <name evidence="1" type="ORF">SAMN05444280_12525</name>
</gene>
<name>A0A1M6L0M6_9BACT</name>
<evidence type="ECO:0000313" key="1">
    <source>
        <dbReference type="EMBL" id="SHJ64760.1"/>
    </source>
</evidence>
<keyword evidence="2" id="KW-1185">Reference proteome</keyword>
<dbReference type="AlphaFoldDB" id="A0A1M6L0M6"/>
<reference evidence="1 2" key="1">
    <citation type="submission" date="2016-11" db="EMBL/GenBank/DDBJ databases">
        <authorList>
            <person name="Jaros S."/>
            <person name="Januszkiewicz K."/>
            <person name="Wedrychowicz H."/>
        </authorList>
    </citation>
    <scope>NUCLEOTIDE SEQUENCE [LARGE SCALE GENOMIC DNA]</scope>
    <source>
        <strain evidence="1 2">DSM 27063</strain>
    </source>
</reference>
<protein>
    <submittedName>
        <fullName evidence="1">Uncharacterized protein</fullName>
    </submittedName>
</protein>
<dbReference type="EMBL" id="FQZE01000025">
    <property type="protein sequence ID" value="SHJ64760.1"/>
    <property type="molecule type" value="Genomic_DNA"/>
</dbReference>
<organism evidence="1 2">
    <name type="scientific">Tangfeifania diversioriginum</name>
    <dbReference type="NCBI Taxonomy" id="1168035"/>
    <lineage>
        <taxon>Bacteria</taxon>
        <taxon>Pseudomonadati</taxon>
        <taxon>Bacteroidota</taxon>
        <taxon>Bacteroidia</taxon>
        <taxon>Marinilabiliales</taxon>
        <taxon>Prolixibacteraceae</taxon>
        <taxon>Tangfeifania</taxon>
    </lineage>
</organism>
<dbReference type="Proteomes" id="UP000184050">
    <property type="component" value="Unassembled WGS sequence"/>
</dbReference>
<sequence>MFFVTNCEVQSLVLLTETTENNLIRHETN</sequence>